<dbReference type="SMART" id="SM00906">
    <property type="entry name" value="Fungal_trans"/>
    <property type="match status" value="1"/>
</dbReference>
<keyword evidence="4" id="KW-0175">Coiled coil</keyword>
<accession>A0AAV9ZCA4</accession>
<evidence type="ECO:0000256" key="5">
    <source>
        <dbReference type="SAM" id="MobiDB-lite"/>
    </source>
</evidence>
<organism evidence="7 8">
    <name type="scientific">Favolaschia claudopus</name>
    <dbReference type="NCBI Taxonomy" id="2862362"/>
    <lineage>
        <taxon>Eukaryota</taxon>
        <taxon>Fungi</taxon>
        <taxon>Dikarya</taxon>
        <taxon>Basidiomycota</taxon>
        <taxon>Agaricomycotina</taxon>
        <taxon>Agaricomycetes</taxon>
        <taxon>Agaricomycetidae</taxon>
        <taxon>Agaricales</taxon>
        <taxon>Marasmiineae</taxon>
        <taxon>Mycenaceae</taxon>
        <taxon>Favolaschia</taxon>
    </lineage>
</organism>
<dbReference type="InterPro" id="IPR050613">
    <property type="entry name" value="Sec_Metabolite_Reg"/>
</dbReference>
<feature type="region of interest" description="Disordered" evidence="5">
    <location>
        <begin position="643"/>
        <end position="682"/>
    </location>
</feature>
<dbReference type="PROSITE" id="PS00463">
    <property type="entry name" value="ZN2_CY6_FUNGAL_1"/>
    <property type="match status" value="1"/>
</dbReference>
<dbReference type="GO" id="GO:0005634">
    <property type="term" value="C:nucleus"/>
    <property type="evidence" value="ECO:0007669"/>
    <property type="project" value="UniProtKB-SubCell"/>
</dbReference>
<dbReference type="InterPro" id="IPR001138">
    <property type="entry name" value="Zn2Cys6_DnaBD"/>
</dbReference>
<dbReference type="Gene3D" id="4.10.240.10">
    <property type="entry name" value="Zn(2)-C6 fungal-type DNA-binding domain"/>
    <property type="match status" value="1"/>
</dbReference>
<evidence type="ECO:0000256" key="1">
    <source>
        <dbReference type="ARBA" id="ARBA00004123"/>
    </source>
</evidence>
<evidence type="ECO:0000256" key="2">
    <source>
        <dbReference type="ARBA" id="ARBA00022723"/>
    </source>
</evidence>
<dbReference type="InterPro" id="IPR007219">
    <property type="entry name" value="XnlR_reg_dom"/>
</dbReference>
<feature type="compositionally biased region" description="Low complexity" evidence="5">
    <location>
        <begin position="643"/>
        <end position="661"/>
    </location>
</feature>
<proteinExistence type="predicted"/>
<dbReference type="AlphaFoldDB" id="A0AAV9ZCA4"/>
<sequence length="770" mass="83527">MLSSGHGIPVSEALIIKRASGKAPCGECKRLKLKCDKTIPCSSCVRRGCGDTCPNGIYLPTGRGNRVVPTEASRLRRALKELEARRDELETTVTRLNKYHLDVCPYLGKSQGNDKTDELADTLGALSITDSGHTQYYGPSAGTEALLSLESPPTKPPTPPPTFTSLTNSFPIGFGGTQSWDPSPAALHLLASLPPPHRATHLTSLYFANGCWSGTPITRSELDLLLSTFYDATEFPPSCDVHLLAVLYGVFALAALVDLALPPYAAESEAYFDLCRAALSVVSVFECPSVAAVQALALVSIYHSHGGSRFSMEGAWSVITLASTLCKTLGLHTSHVPPDLGENQIQWRRALFWEVYTTETLQSLCLGRPPGTYLSSITCPFPAEEGEHTDDSSPYYQRRWRFVKQVAAPILETYLTASPPPYSTIVKLDYQIRKFMSSSAQATPAQTITTLTATDSPTAYMQRTAIQQACMMLLVYIHTPAFVLAMRENPDDPYYTSHATSFLSAYRYAAEIVRANIDHFRVREQGELWARWWPNWGTLFNAAMVVGTVAATCGKAAYGPQALLELFVAVELFEGGAAVSYRARGALTILYKLRARAMASYAKHSSSDALNEAEDADAETDETIAVFAGRTRIVAQRILLGASSPSSASSSTTASGLSTLPSPHPQPHNPTADDDPMPMQSGPIPPILVEYFQTALSAPTAADLNRPECRGYSSMIEHWESFVDFGGMSVPMFDVPSQAAAVGELGVEMGSSNPPPGWSEPRQWVDLLQL</sequence>
<dbReference type="GO" id="GO:0000981">
    <property type="term" value="F:DNA-binding transcription factor activity, RNA polymerase II-specific"/>
    <property type="evidence" value="ECO:0007669"/>
    <property type="project" value="InterPro"/>
</dbReference>
<comment type="caution">
    <text evidence="7">The sequence shown here is derived from an EMBL/GenBank/DDBJ whole genome shotgun (WGS) entry which is preliminary data.</text>
</comment>
<dbReference type="PANTHER" id="PTHR31001:SF56">
    <property type="entry name" value="ZN(2)-C6 FUNGAL-TYPE DOMAIN-CONTAINING PROTEIN"/>
    <property type="match status" value="1"/>
</dbReference>
<protein>
    <submittedName>
        <fullName evidence="7">Zn(2)-C6 fungal-type domain-containing protein</fullName>
    </submittedName>
</protein>
<keyword evidence="3" id="KW-0539">Nucleus</keyword>
<dbReference type="Proteomes" id="UP001362999">
    <property type="component" value="Unassembled WGS sequence"/>
</dbReference>
<evidence type="ECO:0000256" key="4">
    <source>
        <dbReference type="SAM" id="Coils"/>
    </source>
</evidence>
<name>A0AAV9ZCA4_9AGAR</name>
<dbReference type="PANTHER" id="PTHR31001">
    <property type="entry name" value="UNCHARACTERIZED TRANSCRIPTIONAL REGULATORY PROTEIN"/>
    <property type="match status" value="1"/>
</dbReference>
<evidence type="ECO:0000256" key="3">
    <source>
        <dbReference type="ARBA" id="ARBA00023242"/>
    </source>
</evidence>
<comment type="subcellular location">
    <subcellularLocation>
        <location evidence="1">Nucleus</location>
    </subcellularLocation>
</comment>
<dbReference type="PROSITE" id="PS50048">
    <property type="entry name" value="ZN2_CY6_FUNGAL_2"/>
    <property type="match status" value="1"/>
</dbReference>
<dbReference type="GO" id="GO:0006351">
    <property type="term" value="P:DNA-templated transcription"/>
    <property type="evidence" value="ECO:0007669"/>
    <property type="project" value="InterPro"/>
</dbReference>
<keyword evidence="8" id="KW-1185">Reference proteome</keyword>
<reference evidence="7 8" key="1">
    <citation type="journal article" date="2024" name="J Genomics">
        <title>Draft genome sequencing and assembly of Favolaschia claudopus CIRM-BRFM 2984 isolated from oak limbs.</title>
        <authorList>
            <person name="Navarro D."/>
            <person name="Drula E."/>
            <person name="Chaduli D."/>
            <person name="Cazenave R."/>
            <person name="Ahrendt S."/>
            <person name="Wang J."/>
            <person name="Lipzen A."/>
            <person name="Daum C."/>
            <person name="Barry K."/>
            <person name="Grigoriev I.V."/>
            <person name="Favel A."/>
            <person name="Rosso M.N."/>
            <person name="Martin F."/>
        </authorList>
    </citation>
    <scope>NUCLEOTIDE SEQUENCE [LARGE SCALE GENOMIC DNA]</scope>
    <source>
        <strain evidence="7 8">CIRM-BRFM 2984</strain>
    </source>
</reference>
<gene>
    <name evidence="7" type="ORF">R3P38DRAFT_2666233</name>
</gene>
<feature type="domain" description="Zn(2)-C6 fungal-type" evidence="6">
    <location>
        <begin position="24"/>
        <end position="53"/>
    </location>
</feature>
<dbReference type="EMBL" id="JAWWNJ010000167">
    <property type="protein sequence ID" value="KAK6977488.1"/>
    <property type="molecule type" value="Genomic_DNA"/>
</dbReference>
<evidence type="ECO:0000259" key="6">
    <source>
        <dbReference type="PROSITE" id="PS50048"/>
    </source>
</evidence>
<keyword evidence="2" id="KW-0479">Metal-binding</keyword>
<dbReference type="GO" id="GO:0008270">
    <property type="term" value="F:zinc ion binding"/>
    <property type="evidence" value="ECO:0007669"/>
    <property type="project" value="InterPro"/>
</dbReference>
<feature type="coiled-coil region" evidence="4">
    <location>
        <begin position="72"/>
        <end position="99"/>
    </location>
</feature>
<dbReference type="GO" id="GO:0003677">
    <property type="term" value="F:DNA binding"/>
    <property type="evidence" value="ECO:0007669"/>
    <property type="project" value="InterPro"/>
</dbReference>
<dbReference type="CDD" id="cd00067">
    <property type="entry name" value="GAL4"/>
    <property type="match status" value="1"/>
</dbReference>
<dbReference type="CDD" id="cd12148">
    <property type="entry name" value="fungal_TF_MHR"/>
    <property type="match status" value="1"/>
</dbReference>
<dbReference type="Pfam" id="PF04082">
    <property type="entry name" value="Fungal_trans"/>
    <property type="match status" value="1"/>
</dbReference>
<evidence type="ECO:0000313" key="7">
    <source>
        <dbReference type="EMBL" id="KAK6977488.1"/>
    </source>
</evidence>
<evidence type="ECO:0000313" key="8">
    <source>
        <dbReference type="Proteomes" id="UP001362999"/>
    </source>
</evidence>
<dbReference type="InterPro" id="IPR036864">
    <property type="entry name" value="Zn2-C6_fun-type_DNA-bd_sf"/>
</dbReference>